<proteinExistence type="predicted"/>
<protein>
    <submittedName>
        <fullName evidence="1">Uncharacterized protein</fullName>
    </submittedName>
</protein>
<reference evidence="1 2" key="1">
    <citation type="journal article" date="2014" name="Front. Microbiol.">
        <title>Population and genomic analysis of the genus Halorubrum.</title>
        <authorList>
            <person name="Fullmer M.S."/>
            <person name="Soucy S.M."/>
            <person name="Swithers K.S."/>
            <person name="Makkay A.M."/>
            <person name="Wheeler R."/>
            <person name="Ventosa A."/>
            <person name="Gogarten J.P."/>
            <person name="Papke R.T."/>
        </authorList>
    </citation>
    <scope>NUCLEOTIDE SEQUENCE [LARGE SCALE GENOMIC DNA]</scope>
    <source>
        <strain evidence="1 2">LD3</strain>
    </source>
</reference>
<organism evidence="1 2">
    <name type="scientific">Halorubrum ezzemoulense</name>
    <name type="common">Halorubrum chaoviator</name>
    <dbReference type="NCBI Taxonomy" id="337243"/>
    <lineage>
        <taxon>Archaea</taxon>
        <taxon>Methanobacteriati</taxon>
        <taxon>Methanobacteriota</taxon>
        <taxon>Stenosarchaea group</taxon>
        <taxon>Halobacteria</taxon>
        <taxon>Halobacteriales</taxon>
        <taxon>Haloferacaceae</taxon>
        <taxon>Halorubrum</taxon>
    </lineage>
</organism>
<dbReference type="EMBL" id="NHOW01000214">
    <property type="protein sequence ID" value="OYR57410.1"/>
    <property type="molecule type" value="Genomic_DNA"/>
</dbReference>
<evidence type="ECO:0000313" key="1">
    <source>
        <dbReference type="EMBL" id="OYR57410.1"/>
    </source>
</evidence>
<dbReference type="Proteomes" id="UP000216409">
    <property type="component" value="Unassembled WGS sequence"/>
</dbReference>
<sequence>MIENIGFTGDMTVFETPIQFDVDFNPELNVDIDLLFEYKGKKVWKTPEYPEELRERDERRLVKKINEEWNEDMTYEEWKEEYGSDDEEET</sequence>
<gene>
    <name evidence="1" type="ORF">DJ83_16935</name>
</gene>
<dbReference type="AlphaFoldDB" id="A0A256ILH3"/>
<comment type="caution">
    <text evidence="1">The sequence shown here is derived from an EMBL/GenBank/DDBJ whole genome shotgun (WGS) entry which is preliminary data.</text>
</comment>
<name>A0A256ILH3_HALEZ</name>
<evidence type="ECO:0000313" key="2">
    <source>
        <dbReference type="Proteomes" id="UP000216409"/>
    </source>
</evidence>
<accession>A0A256ILH3</accession>